<feature type="transmembrane region" description="Helical" evidence="1">
    <location>
        <begin position="83"/>
        <end position="103"/>
    </location>
</feature>
<evidence type="ECO:0000259" key="2">
    <source>
        <dbReference type="Pfam" id="PF13240"/>
    </source>
</evidence>
<feature type="transmembrane region" description="Helical" evidence="1">
    <location>
        <begin position="143"/>
        <end position="168"/>
    </location>
</feature>
<accession>A0A0M9DCU6</accession>
<protein>
    <recommendedName>
        <fullName evidence="2">Zinc-ribbon domain-containing protein</fullName>
    </recommendedName>
</protein>
<evidence type="ECO:0000256" key="1">
    <source>
        <dbReference type="SAM" id="Phobius"/>
    </source>
</evidence>
<evidence type="ECO:0000313" key="4">
    <source>
        <dbReference type="Proteomes" id="UP000037778"/>
    </source>
</evidence>
<feature type="domain" description="Zinc-ribbon" evidence="2">
    <location>
        <begin position="5"/>
        <end position="26"/>
    </location>
</feature>
<organism evidence="3 4">
    <name type="scientific">Apilactobacillus kunkeei</name>
    <dbReference type="NCBI Taxonomy" id="148814"/>
    <lineage>
        <taxon>Bacteria</taxon>
        <taxon>Bacillati</taxon>
        <taxon>Bacillota</taxon>
        <taxon>Bacilli</taxon>
        <taxon>Lactobacillales</taxon>
        <taxon>Lactobacillaceae</taxon>
        <taxon>Apilactobacillus</taxon>
    </lineage>
</organism>
<gene>
    <name evidence="3" type="ORF">RZ71_06320</name>
</gene>
<keyword evidence="1" id="KW-0812">Transmembrane</keyword>
<dbReference type="Pfam" id="PF20214">
    <property type="entry name" value="DUF6574"/>
    <property type="match status" value="1"/>
</dbReference>
<dbReference type="EMBL" id="JXCY01000006">
    <property type="protein sequence ID" value="KOY76184.1"/>
    <property type="molecule type" value="Genomic_DNA"/>
</dbReference>
<sequence>MSAKFCPKCGNELKEGAKFCPKCGAQIVQNVQPNGANTNGAQNQNVVPNQSAEQAKNYAKDFFKWFWSSVKHPSLSGKTSNKYFGLTSFVASAVFAILSIMLITSKINGAIDLASSGLGGDTASSLASVFQNLVSDGAGKVELFSVLMIVAFVALAYGFRAFAVAGTGEKTDFFEFINKLAAYTNISVMLSAIMFLFLLIGGLIALPLNMFIFLFVVINDLIGFTYAIIDGENSNKFDKLYVLLLAHLSLIIVFFIVFIKSLTA</sequence>
<dbReference type="AlphaFoldDB" id="A0A0M9DCU6"/>
<dbReference type="RefSeq" id="WP_053791746.1">
    <property type="nucleotide sequence ID" value="NZ_JXCY01000006.1"/>
</dbReference>
<comment type="caution">
    <text evidence="3">The sequence shown here is derived from an EMBL/GenBank/DDBJ whole genome shotgun (WGS) entry which is preliminary data.</text>
</comment>
<feature type="transmembrane region" description="Helical" evidence="1">
    <location>
        <begin position="241"/>
        <end position="259"/>
    </location>
</feature>
<dbReference type="InterPro" id="IPR046481">
    <property type="entry name" value="DUF6574"/>
</dbReference>
<name>A0A0M9DCU6_9LACO</name>
<keyword evidence="1" id="KW-1133">Transmembrane helix</keyword>
<feature type="transmembrane region" description="Helical" evidence="1">
    <location>
        <begin position="180"/>
        <end position="204"/>
    </location>
</feature>
<proteinExistence type="predicted"/>
<dbReference type="PATRIC" id="fig|148814.8.peg.679"/>
<keyword evidence="4" id="KW-1185">Reference proteome</keyword>
<dbReference type="Pfam" id="PF13240">
    <property type="entry name" value="Zn_Ribbon_1"/>
    <property type="match status" value="1"/>
</dbReference>
<dbReference type="Proteomes" id="UP000037778">
    <property type="component" value="Unassembled WGS sequence"/>
</dbReference>
<dbReference type="InterPro" id="IPR026870">
    <property type="entry name" value="Zinc_ribbon_dom"/>
</dbReference>
<feature type="transmembrane region" description="Helical" evidence="1">
    <location>
        <begin position="210"/>
        <end position="229"/>
    </location>
</feature>
<evidence type="ECO:0000313" key="3">
    <source>
        <dbReference type="EMBL" id="KOY76184.1"/>
    </source>
</evidence>
<keyword evidence="1" id="KW-0472">Membrane</keyword>
<reference evidence="3 4" key="1">
    <citation type="journal article" date="2015" name="Genome Biol. Evol.">
        <title>Functionally Structured Genomes in Lactobacillus kunkeei Colonizing the Honey Crop and Food Products of Honeybees and Stingless Bees.</title>
        <authorList>
            <person name="Tamarit D."/>
            <person name="Ellegaard K.M."/>
            <person name="Wikander J."/>
            <person name="Olofsson T."/>
            <person name="Vasquez A."/>
            <person name="Andersson S.G."/>
        </authorList>
    </citation>
    <scope>NUCLEOTIDE SEQUENCE [LARGE SCALE GENOMIC DNA]</scope>
    <source>
        <strain evidence="3 4">LAko</strain>
    </source>
</reference>